<dbReference type="Pfam" id="PF05254">
    <property type="entry name" value="UPF0203"/>
    <property type="match status" value="1"/>
</dbReference>
<protein>
    <submittedName>
        <fullName evidence="3">Mitochondrial distribution and morphology protein Mdm35</fullName>
    </submittedName>
</protein>
<dbReference type="GO" id="GO:0045332">
    <property type="term" value="P:phospholipid translocation"/>
    <property type="evidence" value="ECO:0007669"/>
    <property type="project" value="TreeGrafter"/>
</dbReference>
<organism evidence="3 4">
    <name type="scientific">Rhizoclosmatium globosum</name>
    <dbReference type="NCBI Taxonomy" id="329046"/>
    <lineage>
        <taxon>Eukaryota</taxon>
        <taxon>Fungi</taxon>
        <taxon>Fungi incertae sedis</taxon>
        <taxon>Chytridiomycota</taxon>
        <taxon>Chytridiomycota incertae sedis</taxon>
        <taxon>Chytridiomycetes</taxon>
        <taxon>Chytridiales</taxon>
        <taxon>Chytriomycetaceae</taxon>
        <taxon>Rhizoclosmatium</taxon>
    </lineage>
</organism>
<reference evidence="3 4" key="1">
    <citation type="submission" date="2016-07" db="EMBL/GenBank/DDBJ databases">
        <title>Pervasive Adenine N6-methylation of Active Genes in Fungi.</title>
        <authorList>
            <consortium name="DOE Joint Genome Institute"/>
            <person name="Mondo S.J."/>
            <person name="Dannebaum R.O."/>
            <person name="Kuo R.C."/>
            <person name="Labutti K."/>
            <person name="Haridas S."/>
            <person name="Kuo A."/>
            <person name="Salamov A."/>
            <person name="Ahrendt S.R."/>
            <person name="Lipzen A."/>
            <person name="Sullivan W."/>
            <person name="Andreopoulos W.B."/>
            <person name="Clum A."/>
            <person name="Lindquist E."/>
            <person name="Daum C."/>
            <person name="Ramamoorthy G.K."/>
            <person name="Gryganskyi A."/>
            <person name="Culley D."/>
            <person name="Magnuson J.K."/>
            <person name="James T.Y."/>
            <person name="O'Malley M.A."/>
            <person name="Stajich J.E."/>
            <person name="Spatafora J.W."/>
            <person name="Visel A."/>
            <person name="Grigoriev I.V."/>
        </authorList>
    </citation>
    <scope>NUCLEOTIDE SEQUENCE [LARGE SCALE GENOMIC DNA]</scope>
    <source>
        <strain evidence="3 4">JEL800</strain>
    </source>
</reference>
<dbReference type="STRING" id="329046.A0A1Y2CYD9"/>
<gene>
    <name evidence="3" type="ORF">BCR33DRAFT_406963</name>
</gene>
<keyword evidence="4" id="KW-1185">Reference proteome</keyword>
<dbReference type="Proteomes" id="UP000193642">
    <property type="component" value="Unassembled WGS sequence"/>
</dbReference>
<keyword evidence="2" id="KW-1015">Disulfide bond</keyword>
<evidence type="ECO:0000256" key="2">
    <source>
        <dbReference type="ARBA" id="ARBA00023157"/>
    </source>
</evidence>
<dbReference type="PANTHER" id="PTHR46403:SF1">
    <property type="entry name" value="TP53-REGULATED INHIBITOR OF APOPTOSIS 1"/>
    <property type="match status" value="1"/>
</dbReference>
<evidence type="ECO:0000313" key="4">
    <source>
        <dbReference type="Proteomes" id="UP000193642"/>
    </source>
</evidence>
<dbReference type="EMBL" id="MCGO01000004">
    <property type="protein sequence ID" value="ORY52062.1"/>
    <property type="molecule type" value="Genomic_DNA"/>
</dbReference>
<dbReference type="GO" id="GO:0005634">
    <property type="term" value="C:nucleus"/>
    <property type="evidence" value="ECO:0007669"/>
    <property type="project" value="TreeGrafter"/>
</dbReference>
<accession>A0A1Y2CYD9</accession>
<sequence>MASLSPECTPLKDAYYNCFNKWYADELLKGSFGGSKKAAVSNECQQLFETYKECVWKAIKEKKIDTLINEARKDDQSK</sequence>
<dbReference type="AlphaFoldDB" id="A0A1Y2CYD9"/>
<comment type="caution">
    <text evidence="3">The sequence shown here is derived from an EMBL/GenBank/DDBJ whole genome shotgun (WGS) entry which is preliminary data.</text>
</comment>
<comment type="similarity">
    <text evidence="1">Belongs to the TRIAP1/MDM35 family.</text>
</comment>
<dbReference type="GO" id="GO:0005758">
    <property type="term" value="C:mitochondrial intermembrane space"/>
    <property type="evidence" value="ECO:0007669"/>
    <property type="project" value="TreeGrafter"/>
</dbReference>
<dbReference type="GO" id="GO:0005829">
    <property type="term" value="C:cytosol"/>
    <property type="evidence" value="ECO:0007669"/>
    <property type="project" value="TreeGrafter"/>
</dbReference>
<dbReference type="PANTHER" id="PTHR46403">
    <property type="entry name" value="TP53-REGULATED INHIBITOR OF APOPTOSIS 1"/>
    <property type="match status" value="1"/>
</dbReference>
<evidence type="ECO:0000313" key="3">
    <source>
        <dbReference type="EMBL" id="ORY52062.1"/>
    </source>
</evidence>
<name>A0A1Y2CYD9_9FUNG</name>
<dbReference type="OrthoDB" id="19091at2759"/>
<dbReference type="GO" id="GO:1990050">
    <property type="term" value="F:phosphatidic acid transfer activity"/>
    <property type="evidence" value="ECO:0007669"/>
    <property type="project" value="TreeGrafter"/>
</dbReference>
<evidence type="ECO:0000256" key="1">
    <source>
        <dbReference type="ARBA" id="ARBA00006196"/>
    </source>
</evidence>
<dbReference type="InterPro" id="IPR007918">
    <property type="entry name" value="MDM35_apoptosis"/>
</dbReference>
<proteinExistence type="inferred from homology"/>